<evidence type="ECO:0000313" key="13">
    <source>
        <dbReference type="EMBL" id="KKR11671.1"/>
    </source>
</evidence>
<dbReference type="Proteomes" id="UP000034246">
    <property type="component" value="Unassembled WGS sequence"/>
</dbReference>
<dbReference type="GO" id="GO:0051539">
    <property type="term" value="F:4 iron, 4 sulfur cluster binding"/>
    <property type="evidence" value="ECO:0007669"/>
    <property type="project" value="UniProtKB-KW"/>
</dbReference>
<reference evidence="13 14" key="1">
    <citation type="journal article" date="2015" name="Nature">
        <title>rRNA introns, odd ribosomes, and small enigmatic genomes across a large radiation of phyla.</title>
        <authorList>
            <person name="Brown C.T."/>
            <person name="Hug L.A."/>
            <person name="Thomas B.C."/>
            <person name="Sharon I."/>
            <person name="Castelle C.J."/>
            <person name="Singh A."/>
            <person name="Wilkins M.J."/>
            <person name="Williams K.H."/>
            <person name="Banfield J.F."/>
        </authorList>
    </citation>
    <scope>NUCLEOTIDE SEQUENCE [LARGE SCALE GENOMIC DNA]</scope>
</reference>
<name>A0A0G0NFV3_9BACT</name>
<dbReference type="EMBL" id="LBWP01000004">
    <property type="protein sequence ID" value="KKR11671.1"/>
    <property type="molecule type" value="Genomic_DNA"/>
</dbReference>
<dbReference type="GO" id="GO:0006281">
    <property type="term" value="P:DNA repair"/>
    <property type="evidence" value="ECO:0007669"/>
    <property type="project" value="UniProtKB-KW"/>
</dbReference>
<dbReference type="GO" id="GO:0046872">
    <property type="term" value="F:metal ion binding"/>
    <property type="evidence" value="ECO:0007669"/>
    <property type="project" value="UniProtKB-KW"/>
</dbReference>
<keyword evidence="6" id="KW-0479">Metal-binding</keyword>
<evidence type="ECO:0000259" key="12">
    <source>
        <dbReference type="SMART" id="SM00986"/>
    </source>
</evidence>
<evidence type="ECO:0000256" key="3">
    <source>
        <dbReference type="ARBA" id="ARBA00012030"/>
    </source>
</evidence>
<dbReference type="AlphaFoldDB" id="A0A0G0NFV3"/>
<dbReference type="CDD" id="cd10030">
    <property type="entry name" value="UDG-F4_TTUDGA_SPO1dp_like"/>
    <property type="match status" value="1"/>
</dbReference>
<dbReference type="InterPro" id="IPR036895">
    <property type="entry name" value="Uracil-DNA_glycosylase-like_sf"/>
</dbReference>
<evidence type="ECO:0000313" key="14">
    <source>
        <dbReference type="Proteomes" id="UP000034246"/>
    </source>
</evidence>
<keyword evidence="11" id="KW-0234">DNA repair</keyword>
<dbReference type="PATRIC" id="fig|1618550.3.peg.339"/>
<comment type="similarity">
    <text evidence="2">Belongs to the uracil-DNA glycosylase (UDG) superfamily. Type 4 (UDGa) family.</text>
</comment>
<dbReference type="InterPro" id="IPR005273">
    <property type="entry name" value="Ura-DNA_glyco_family4"/>
</dbReference>
<comment type="catalytic activity">
    <reaction evidence="1">
        <text>Hydrolyzes single-stranded DNA or mismatched double-stranded DNA and polynucleotides, releasing free uracil.</text>
        <dbReference type="EC" id="3.2.2.27"/>
    </reaction>
</comment>
<keyword evidence="8" id="KW-0378">Hydrolase</keyword>
<evidence type="ECO:0000256" key="5">
    <source>
        <dbReference type="ARBA" id="ARBA00022485"/>
    </source>
</evidence>
<dbReference type="PANTHER" id="PTHR33693">
    <property type="entry name" value="TYPE-5 URACIL-DNA GLYCOSYLASE"/>
    <property type="match status" value="1"/>
</dbReference>
<sequence>MDKQKLLDELKAKMEKDDTLPLREGATQLVFGDGNPDSELLFIGEGPGYWEDVKGIPFVGNAGAFLNQLLTRIGLQRKDIFITNVVHFRPPENRDPTDFEIKAFQRYLDEMIDIIDPKVIVTLGRFSMAKFIPGVFISSVHGKERVVDWKGKSKIVVPMYHPAAALRSGEVKLKFTMDFEKLPAILEKADSSNIEVETDKTKVKDEIEQMHLI</sequence>
<evidence type="ECO:0000256" key="1">
    <source>
        <dbReference type="ARBA" id="ARBA00001400"/>
    </source>
</evidence>
<protein>
    <recommendedName>
        <fullName evidence="4">Type-4 uracil-DNA glycosylase</fullName>
        <ecNumber evidence="3">3.2.2.27</ecNumber>
    </recommendedName>
</protein>
<dbReference type="EC" id="3.2.2.27" evidence="3"/>
<keyword evidence="7" id="KW-0227">DNA damage</keyword>
<dbReference type="GO" id="GO:0004844">
    <property type="term" value="F:uracil DNA N-glycosylase activity"/>
    <property type="evidence" value="ECO:0007669"/>
    <property type="project" value="UniProtKB-EC"/>
</dbReference>
<dbReference type="PANTHER" id="PTHR33693:SF1">
    <property type="entry name" value="TYPE-4 URACIL-DNA GLYCOSYLASE"/>
    <property type="match status" value="1"/>
</dbReference>
<keyword evidence="5" id="KW-0004">4Fe-4S</keyword>
<evidence type="ECO:0000256" key="2">
    <source>
        <dbReference type="ARBA" id="ARBA00006521"/>
    </source>
</evidence>
<feature type="domain" description="Uracil-DNA glycosylase-like" evidence="12">
    <location>
        <begin position="31"/>
        <end position="180"/>
    </location>
</feature>
<dbReference type="NCBIfam" id="TIGR00758">
    <property type="entry name" value="UDG_fam4"/>
    <property type="match status" value="1"/>
</dbReference>
<accession>A0A0G0NFV3</accession>
<dbReference type="InterPro" id="IPR051536">
    <property type="entry name" value="UDG_Type-4/5"/>
</dbReference>
<evidence type="ECO:0000256" key="6">
    <source>
        <dbReference type="ARBA" id="ARBA00022723"/>
    </source>
</evidence>
<dbReference type="SUPFAM" id="SSF52141">
    <property type="entry name" value="Uracil-DNA glycosylase-like"/>
    <property type="match status" value="1"/>
</dbReference>
<evidence type="ECO:0000256" key="7">
    <source>
        <dbReference type="ARBA" id="ARBA00022763"/>
    </source>
</evidence>
<dbReference type="Pfam" id="PF03167">
    <property type="entry name" value="UDG"/>
    <property type="match status" value="1"/>
</dbReference>
<evidence type="ECO:0000256" key="4">
    <source>
        <dbReference type="ARBA" id="ARBA00019403"/>
    </source>
</evidence>
<gene>
    <name evidence="13" type="ORF">UT39_C0004G0030</name>
</gene>
<dbReference type="InterPro" id="IPR005122">
    <property type="entry name" value="Uracil-DNA_glycosylase-like"/>
</dbReference>
<organism evidence="13 14">
    <name type="scientific">Candidatus Woesebacteria bacterium GW2011_GWA1_39_21</name>
    <dbReference type="NCBI Taxonomy" id="1618550"/>
    <lineage>
        <taxon>Bacteria</taxon>
        <taxon>Candidatus Woeseibacteriota</taxon>
    </lineage>
</organism>
<dbReference type="SMART" id="SM00987">
    <property type="entry name" value="UreE_C"/>
    <property type="match status" value="1"/>
</dbReference>
<evidence type="ECO:0000256" key="9">
    <source>
        <dbReference type="ARBA" id="ARBA00023004"/>
    </source>
</evidence>
<dbReference type="Gene3D" id="3.40.470.10">
    <property type="entry name" value="Uracil-DNA glycosylase-like domain"/>
    <property type="match status" value="1"/>
</dbReference>
<evidence type="ECO:0000256" key="10">
    <source>
        <dbReference type="ARBA" id="ARBA00023014"/>
    </source>
</evidence>
<comment type="caution">
    <text evidence="13">The sequence shown here is derived from an EMBL/GenBank/DDBJ whole genome shotgun (WGS) entry which is preliminary data.</text>
</comment>
<dbReference type="SMART" id="SM00986">
    <property type="entry name" value="UDG"/>
    <property type="match status" value="1"/>
</dbReference>
<evidence type="ECO:0000256" key="11">
    <source>
        <dbReference type="ARBA" id="ARBA00023204"/>
    </source>
</evidence>
<dbReference type="STRING" id="1618550.UT39_C0004G0030"/>
<proteinExistence type="inferred from homology"/>
<evidence type="ECO:0000256" key="8">
    <source>
        <dbReference type="ARBA" id="ARBA00022801"/>
    </source>
</evidence>
<keyword evidence="10" id="KW-0411">Iron-sulfur</keyword>
<keyword evidence="9" id="KW-0408">Iron</keyword>